<feature type="transmembrane region" description="Helical" evidence="7">
    <location>
        <begin position="135"/>
        <end position="154"/>
    </location>
</feature>
<keyword evidence="3" id="KW-1003">Cell membrane</keyword>
<comment type="similarity">
    <text evidence="2">Belongs to the chromate ion transporter (CHR) (TC 2.A.51) family.</text>
</comment>
<gene>
    <name evidence="8" type="ORF">CALK_1403</name>
</gene>
<evidence type="ECO:0000313" key="9">
    <source>
        <dbReference type="Proteomes" id="UP000017148"/>
    </source>
</evidence>
<evidence type="ECO:0000256" key="4">
    <source>
        <dbReference type="ARBA" id="ARBA00022692"/>
    </source>
</evidence>
<dbReference type="eggNOG" id="COG2059">
    <property type="taxonomic scope" value="Bacteria"/>
</dbReference>
<sequence>MISWTSFVGAFFLMGLSAYGGGMAIISLIQKEVVDRHQWLTFSEMSHIITISEMTPGPIAVNIATFTGYTQGHFSGAVIATVALLLPSQLILLALLSHRENKEGGVSSLVHYMAGIEIGVLALIASAAWTFSRRVIEGVPELVLFMLLLALFFLVRSRINPVWIIGLGGILGALFFV</sequence>
<organism evidence="8 9">
    <name type="scientific">Chitinivibrio alkaliphilus ACht1</name>
    <dbReference type="NCBI Taxonomy" id="1313304"/>
    <lineage>
        <taxon>Bacteria</taxon>
        <taxon>Pseudomonadati</taxon>
        <taxon>Fibrobacterota</taxon>
        <taxon>Chitinivibrionia</taxon>
        <taxon>Chitinivibrionales</taxon>
        <taxon>Chitinivibrionaceae</taxon>
        <taxon>Chitinivibrio</taxon>
    </lineage>
</organism>
<evidence type="ECO:0000313" key="8">
    <source>
        <dbReference type="EMBL" id="ERP31739.1"/>
    </source>
</evidence>
<evidence type="ECO:0000256" key="6">
    <source>
        <dbReference type="ARBA" id="ARBA00023136"/>
    </source>
</evidence>
<dbReference type="Proteomes" id="UP000017148">
    <property type="component" value="Unassembled WGS sequence"/>
</dbReference>
<dbReference type="GO" id="GO:0005886">
    <property type="term" value="C:plasma membrane"/>
    <property type="evidence" value="ECO:0007669"/>
    <property type="project" value="UniProtKB-SubCell"/>
</dbReference>
<dbReference type="Pfam" id="PF02417">
    <property type="entry name" value="Chromate_transp"/>
    <property type="match status" value="1"/>
</dbReference>
<keyword evidence="9" id="KW-1185">Reference proteome</keyword>
<comment type="subcellular location">
    <subcellularLocation>
        <location evidence="1">Cell membrane</location>
        <topology evidence="1">Multi-pass membrane protein</topology>
    </subcellularLocation>
</comment>
<dbReference type="GO" id="GO:0015109">
    <property type="term" value="F:chromate transmembrane transporter activity"/>
    <property type="evidence" value="ECO:0007669"/>
    <property type="project" value="InterPro"/>
</dbReference>
<keyword evidence="4 7" id="KW-0812">Transmembrane</keyword>
<dbReference type="AlphaFoldDB" id="U7D5E3"/>
<evidence type="ECO:0000256" key="5">
    <source>
        <dbReference type="ARBA" id="ARBA00022989"/>
    </source>
</evidence>
<evidence type="ECO:0000256" key="1">
    <source>
        <dbReference type="ARBA" id="ARBA00004651"/>
    </source>
</evidence>
<accession>U7D5E3</accession>
<dbReference type="OrthoDB" id="9788907at2"/>
<feature type="transmembrane region" description="Helical" evidence="7">
    <location>
        <begin position="109"/>
        <end position="129"/>
    </location>
</feature>
<comment type="caution">
    <text evidence="8">The sequence shown here is derived from an EMBL/GenBank/DDBJ whole genome shotgun (WGS) entry which is preliminary data.</text>
</comment>
<name>U7D5E3_9BACT</name>
<dbReference type="InterPro" id="IPR052518">
    <property type="entry name" value="CHR_Transporter"/>
</dbReference>
<dbReference type="PANTHER" id="PTHR43663">
    <property type="entry name" value="CHROMATE TRANSPORT PROTEIN-RELATED"/>
    <property type="match status" value="1"/>
</dbReference>
<evidence type="ECO:0000256" key="3">
    <source>
        <dbReference type="ARBA" id="ARBA00022475"/>
    </source>
</evidence>
<feature type="transmembrane region" description="Helical" evidence="7">
    <location>
        <begin position="7"/>
        <end position="29"/>
    </location>
</feature>
<feature type="transmembrane region" description="Helical" evidence="7">
    <location>
        <begin position="74"/>
        <end position="97"/>
    </location>
</feature>
<evidence type="ECO:0000256" key="7">
    <source>
        <dbReference type="SAM" id="Phobius"/>
    </source>
</evidence>
<evidence type="ECO:0000256" key="2">
    <source>
        <dbReference type="ARBA" id="ARBA00005262"/>
    </source>
</evidence>
<reference evidence="8 9" key="1">
    <citation type="journal article" date="2013" name="Environ. Microbiol.">
        <title>Genome analysis of Chitinivibrio alkaliphilus gen. nov., sp. nov., a novel extremely haloalkaliphilic anaerobic chitinolytic bacterium from the candidate phylum Termite Group 3.</title>
        <authorList>
            <person name="Sorokin D.Y."/>
            <person name="Gumerov V.M."/>
            <person name="Rakitin A.L."/>
            <person name="Beletsky A.V."/>
            <person name="Damste J.S."/>
            <person name="Muyzer G."/>
            <person name="Mardanov A.V."/>
            <person name="Ravin N.V."/>
        </authorList>
    </citation>
    <scope>NUCLEOTIDE SEQUENCE [LARGE SCALE GENOMIC DNA]</scope>
    <source>
        <strain evidence="8 9">ACht1</strain>
    </source>
</reference>
<keyword evidence="5 7" id="KW-1133">Transmembrane helix</keyword>
<dbReference type="STRING" id="1313304.CALK_1403"/>
<dbReference type="RefSeq" id="WP_022636862.1">
    <property type="nucleotide sequence ID" value="NZ_ASJR01000010.1"/>
</dbReference>
<feature type="transmembrane region" description="Helical" evidence="7">
    <location>
        <begin position="159"/>
        <end position="176"/>
    </location>
</feature>
<protein>
    <submittedName>
        <fullName evidence="8">Chromate transporter</fullName>
    </submittedName>
</protein>
<dbReference type="PANTHER" id="PTHR43663:SF1">
    <property type="entry name" value="CHROMATE TRANSPORTER"/>
    <property type="match status" value="1"/>
</dbReference>
<proteinExistence type="inferred from homology"/>
<keyword evidence="6 7" id="KW-0472">Membrane</keyword>
<dbReference type="EMBL" id="ASJR01000010">
    <property type="protein sequence ID" value="ERP31739.1"/>
    <property type="molecule type" value="Genomic_DNA"/>
</dbReference>
<dbReference type="InterPro" id="IPR003370">
    <property type="entry name" value="Chromate_transpt"/>
</dbReference>